<dbReference type="GO" id="GO:0009416">
    <property type="term" value="P:response to light stimulus"/>
    <property type="evidence" value="ECO:0007669"/>
    <property type="project" value="TreeGrafter"/>
</dbReference>
<dbReference type="EC" id="4.1.99.3" evidence="2"/>
<feature type="domain" description="Photolyase/cryptochrome alpha/beta" evidence="1">
    <location>
        <begin position="2"/>
        <end position="81"/>
    </location>
</feature>
<accession>A0A379VU04</accession>
<dbReference type="PANTHER" id="PTHR11455">
    <property type="entry name" value="CRYPTOCHROME"/>
    <property type="match status" value="1"/>
</dbReference>
<dbReference type="EMBL" id="UGXR01000001">
    <property type="protein sequence ID" value="SUH10322.1"/>
    <property type="molecule type" value="Genomic_DNA"/>
</dbReference>
<dbReference type="InterPro" id="IPR006050">
    <property type="entry name" value="DNA_photolyase_N"/>
</dbReference>
<dbReference type="InterPro" id="IPR036155">
    <property type="entry name" value="Crypto/Photolyase_N_sf"/>
</dbReference>
<organism evidence="2 3">
    <name type="scientific">Salmonella enterica I</name>
    <dbReference type="NCBI Taxonomy" id="59201"/>
    <lineage>
        <taxon>Bacteria</taxon>
        <taxon>Pseudomonadati</taxon>
        <taxon>Pseudomonadota</taxon>
        <taxon>Gammaproteobacteria</taxon>
        <taxon>Enterobacterales</taxon>
        <taxon>Enterobacteriaceae</taxon>
        <taxon>Salmonella</taxon>
    </lineage>
</organism>
<proteinExistence type="predicted"/>
<dbReference type="InterPro" id="IPR002081">
    <property type="entry name" value="Cryptochrome/DNA_photolyase_1"/>
</dbReference>
<dbReference type="PANTHER" id="PTHR11455:SF9">
    <property type="entry name" value="CRYPTOCHROME CIRCADIAN CLOCK 5 ISOFORM X1"/>
    <property type="match status" value="1"/>
</dbReference>
<evidence type="ECO:0000313" key="2">
    <source>
        <dbReference type="EMBL" id="SUH10322.1"/>
    </source>
</evidence>
<gene>
    <name evidence="2" type="primary">phrB_3</name>
    <name evidence="2" type="ORF">NCTC8256_04322</name>
</gene>
<dbReference type="PROSITE" id="PS51645">
    <property type="entry name" value="PHR_CRY_ALPHA_BETA"/>
    <property type="match status" value="1"/>
</dbReference>
<name>A0A379VU04_SALET</name>
<dbReference type="Gene3D" id="3.40.50.620">
    <property type="entry name" value="HUPs"/>
    <property type="match status" value="1"/>
</dbReference>
<evidence type="ECO:0000259" key="1">
    <source>
        <dbReference type="PROSITE" id="PS51645"/>
    </source>
</evidence>
<dbReference type="Proteomes" id="UP000254346">
    <property type="component" value="Unassembled WGS sequence"/>
</dbReference>
<dbReference type="GO" id="GO:0003904">
    <property type="term" value="F:deoxyribodipyrimidine photo-lyase activity"/>
    <property type="evidence" value="ECO:0007669"/>
    <property type="project" value="UniProtKB-EC"/>
</dbReference>
<protein>
    <submittedName>
        <fullName evidence="2">Deoxyribodipyrimidine photolyase</fullName>
        <ecNumber evidence="2">4.1.99.3</ecNumber>
    </submittedName>
</protein>
<dbReference type="GO" id="GO:0071949">
    <property type="term" value="F:FAD binding"/>
    <property type="evidence" value="ECO:0007669"/>
    <property type="project" value="TreeGrafter"/>
</dbReference>
<dbReference type="GO" id="GO:0003677">
    <property type="term" value="F:DNA binding"/>
    <property type="evidence" value="ECO:0007669"/>
    <property type="project" value="TreeGrafter"/>
</dbReference>
<keyword evidence="2" id="KW-0456">Lyase</keyword>
<dbReference type="Pfam" id="PF00875">
    <property type="entry name" value="DNA_photolyase"/>
    <property type="match status" value="1"/>
</dbReference>
<sequence>MPTHLVWFRRDLRLQDNLALAAACRDASARVLALYISTPAQWQAHDMAPRQAAFISAQLNALQAALQRKAFRCCFMKLADF</sequence>
<dbReference type="SUPFAM" id="SSF52425">
    <property type="entry name" value="Cryptochrome/photolyase, N-terminal domain"/>
    <property type="match status" value="1"/>
</dbReference>
<dbReference type="AlphaFoldDB" id="A0A379VU04"/>
<dbReference type="InterPro" id="IPR014729">
    <property type="entry name" value="Rossmann-like_a/b/a_fold"/>
</dbReference>
<evidence type="ECO:0000313" key="3">
    <source>
        <dbReference type="Proteomes" id="UP000254346"/>
    </source>
</evidence>
<reference evidence="2 3" key="1">
    <citation type="submission" date="2018-06" db="EMBL/GenBank/DDBJ databases">
        <authorList>
            <consortium name="Pathogen Informatics"/>
            <person name="Doyle S."/>
        </authorList>
    </citation>
    <scope>NUCLEOTIDE SEQUENCE [LARGE SCALE GENOMIC DNA]</scope>
    <source>
        <strain evidence="2 3">NCTC8256</strain>
    </source>
</reference>